<evidence type="ECO:0000256" key="1">
    <source>
        <dbReference type="PROSITE-ProRule" id="PRU00176"/>
    </source>
</evidence>
<dbReference type="InterPro" id="IPR035979">
    <property type="entry name" value="RBD_domain_sf"/>
</dbReference>
<dbReference type="GO" id="GO:0003723">
    <property type="term" value="F:RNA binding"/>
    <property type="evidence" value="ECO:0007669"/>
    <property type="project" value="UniProtKB-UniRule"/>
</dbReference>
<gene>
    <name evidence="4" type="ORF">IWQ62_004879</name>
</gene>
<dbReference type="AlphaFoldDB" id="A0A9W8ALI8"/>
<dbReference type="OrthoDB" id="410044at2759"/>
<feature type="region of interest" description="Disordered" evidence="2">
    <location>
        <begin position="457"/>
        <end position="513"/>
    </location>
</feature>
<dbReference type="SUPFAM" id="SSF54928">
    <property type="entry name" value="RNA-binding domain, RBD"/>
    <property type="match status" value="1"/>
</dbReference>
<dbReference type="Proteomes" id="UP001150925">
    <property type="component" value="Unassembled WGS sequence"/>
</dbReference>
<dbReference type="PROSITE" id="PS50102">
    <property type="entry name" value="RRM"/>
    <property type="match status" value="1"/>
</dbReference>
<proteinExistence type="predicted"/>
<keyword evidence="1" id="KW-0694">RNA-binding</keyword>
<feature type="non-terminal residue" evidence="4">
    <location>
        <position position="1"/>
    </location>
</feature>
<name>A0A9W8ALI8_9FUNG</name>
<feature type="region of interest" description="Disordered" evidence="2">
    <location>
        <begin position="123"/>
        <end position="148"/>
    </location>
</feature>
<feature type="compositionally biased region" description="Basic and acidic residues" evidence="2">
    <location>
        <begin position="504"/>
        <end position="513"/>
    </location>
</feature>
<feature type="compositionally biased region" description="Low complexity" evidence="2">
    <location>
        <begin position="488"/>
        <end position="502"/>
    </location>
</feature>
<accession>A0A9W8ALI8</accession>
<evidence type="ECO:0000259" key="3">
    <source>
        <dbReference type="PROSITE" id="PS50102"/>
    </source>
</evidence>
<dbReference type="CDD" id="cd00590">
    <property type="entry name" value="RRM_SF"/>
    <property type="match status" value="1"/>
</dbReference>
<keyword evidence="5" id="KW-1185">Reference proteome</keyword>
<dbReference type="InterPro" id="IPR000504">
    <property type="entry name" value="RRM_dom"/>
</dbReference>
<dbReference type="SMART" id="SM00360">
    <property type="entry name" value="RRM"/>
    <property type="match status" value="1"/>
</dbReference>
<evidence type="ECO:0000313" key="4">
    <source>
        <dbReference type="EMBL" id="KAJ1958551.1"/>
    </source>
</evidence>
<dbReference type="Gene3D" id="3.30.70.330">
    <property type="match status" value="1"/>
</dbReference>
<evidence type="ECO:0000313" key="5">
    <source>
        <dbReference type="Proteomes" id="UP001150925"/>
    </source>
</evidence>
<protein>
    <recommendedName>
        <fullName evidence="3">RRM domain-containing protein</fullName>
    </recommendedName>
</protein>
<evidence type="ECO:0000256" key="2">
    <source>
        <dbReference type="SAM" id="MobiDB-lite"/>
    </source>
</evidence>
<sequence>AYMSAKGRHLHNRSIRIEHAKVTRTLICQVADPAVNQEEAQVIMQRYGEIEDSVFWQETTNELLSTHGMVKYRYRSCAIRALRALWREPHWKVEWSNYCTQPPSLGKPSQMYGFSRLGKSDGYSSGMGVRSKARGKGKHSPLPSSGGSAPRPIVCMKTVFIGNLKVQVDTIALLRAKCIEFGKVENVELVRGAKSSHRSSPVSYRAQGQGFIEDHPTSKGSPSTWREPNTYAFVRFSDELGATKAILYLDGQEWQGRRLRVTYKLLNRPHISGNGNHWQRRYNTPARPWSMMPFTSVNTVGTDPVYSYYPNVGWHYSAAGVYGSGYAMYTPSYYSGQGGAFGTGYDPYCYMPYCGYPSPERLPYEGTDGRGLVEYASLPADTNPHVSLEGASVTRGGYRPTDYLNAYLPTEGATMSDAPAPASTAAMLVSNGGHMAGYPHYPLYTVPYPGSPEYARMGTTGMPSGEPLTESTVGSPNEASVTPVSGGTSYPTPVSRSSSSDTVTDEKEEKQVPRLDAPHSEAEKVHFVSTTNVTFSTPSSVNQESTVFHEAPAVHHIASEADGSEGGSPVGGGGEWWPKASHNAANSFTDSPSYYHVVTSSSNSYPGFEVRNYSPAMMGPIQMTKNRHLPHPTYPREYALNAATPMG</sequence>
<dbReference type="InterPro" id="IPR012677">
    <property type="entry name" value="Nucleotide-bd_a/b_plait_sf"/>
</dbReference>
<dbReference type="EMBL" id="JANBPY010001775">
    <property type="protein sequence ID" value="KAJ1958551.1"/>
    <property type="molecule type" value="Genomic_DNA"/>
</dbReference>
<feature type="domain" description="RRM" evidence="3">
    <location>
        <begin position="157"/>
        <end position="266"/>
    </location>
</feature>
<feature type="compositionally biased region" description="Polar residues" evidence="2">
    <location>
        <begin position="469"/>
        <end position="487"/>
    </location>
</feature>
<organism evidence="4 5">
    <name type="scientific">Dispira parvispora</name>
    <dbReference type="NCBI Taxonomy" id="1520584"/>
    <lineage>
        <taxon>Eukaryota</taxon>
        <taxon>Fungi</taxon>
        <taxon>Fungi incertae sedis</taxon>
        <taxon>Zoopagomycota</taxon>
        <taxon>Kickxellomycotina</taxon>
        <taxon>Dimargaritomycetes</taxon>
        <taxon>Dimargaritales</taxon>
        <taxon>Dimargaritaceae</taxon>
        <taxon>Dispira</taxon>
    </lineage>
</organism>
<reference evidence="4" key="1">
    <citation type="submission" date="2022-07" db="EMBL/GenBank/DDBJ databases">
        <title>Phylogenomic reconstructions and comparative analyses of Kickxellomycotina fungi.</title>
        <authorList>
            <person name="Reynolds N.K."/>
            <person name="Stajich J.E."/>
            <person name="Barry K."/>
            <person name="Grigoriev I.V."/>
            <person name="Crous P."/>
            <person name="Smith M.E."/>
        </authorList>
    </citation>
    <scope>NUCLEOTIDE SEQUENCE</scope>
    <source>
        <strain evidence="4">RSA 1196</strain>
    </source>
</reference>
<comment type="caution">
    <text evidence="4">The sequence shown here is derived from an EMBL/GenBank/DDBJ whole genome shotgun (WGS) entry which is preliminary data.</text>
</comment>